<organism evidence="5 6">
    <name type="scientific">Albibacterium bauzanense</name>
    <dbReference type="NCBI Taxonomy" id="653929"/>
    <lineage>
        <taxon>Bacteria</taxon>
        <taxon>Pseudomonadati</taxon>
        <taxon>Bacteroidota</taxon>
        <taxon>Sphingobacteriia</taxon>
        <taxon>Sphingobacteriales</taxon>
        <taxon>Sphingobacteriaceae</taxon>
        <taxon>Albibacterium</taxon>
    </lineage>
</organism>
<dbReference type="CDD" id="cd08349">
    <property type="entry name" value="BLMA_like"/>
    <property type="match status" value="1"/>
</dbReference>
<dbReference type="InterPro" id="IPR029068">
    <property type="entry name" value="Glyas_Bleomycin-R_OHBP_Dase"/>
</dbReference>
<dbReference type="EMBL" id="SMGO01000001">
    <property type="protein sequence ID" value="TCK85858.1"/>
    <property type="molecule type" value="Genomic_DNA"/>
</dbReference>
<comment type="caution">
    <text evidence="5">The sequence shown here is derived from an EMBL/GenBank/DDBJ whole genome shotgun (WGS) entry which is preliminary data.</text>
</comment>
<dbReference type="InterPro" id="IPR004360">
    <property type="entry name" value="Glyas_Fos-R_dOase_dom"/>
</dbReference>
<protein>
    <recommendedName>
        <fullName evidence="2">Bleomycin resistance protein</fullName>
    </recommendedName>
</protein>
<dbReference type="GO" id="GO:0046677">
    <property type="term" value="P:response to antibiotic"/>
    <property type="evidence" value="ECO:0007669"/>
    <property type="project" value="UniProtKB-KW"/>
</dbReference>
<dbReference type="Gene3D" id="3.10.180.10">
    <property type="entry name" value="2,3-Dihydroxybiphenyl 1,2-Dioxygenase, domain 1"/>
    <property type="match status" value="1"/>
</dbReference>
<gene>
    <name evidence="5" type="ORF">C8N28_1175</name>
</gene>
<dbReference type="InterPro" id="IPR000335">
    <property type="entry name" value="Bleomycin-R"/>
</dbReference>
<dbReference type="Pfam" id="PF00903">
    <property type="entry name" value="Glyoxalase"/>
    <property type="match status" value="1"/>
</dbReference>
<sequence length="120" mass="14353">MEYKITRAVPQLPSIDFERSKKFYITELGFRLHAEYDDLLILFLDTMELHLWQCFDQNIPDTSSCYIRVNHIEILYEKYKHLNSICVPLKMQPWGVKEFYIKDDSGNLLKFGEEKLLSLE</sequence>
<evidence type="ECO:0000313" key="5">
    <source>
        <dbReference type="EMBL" id="TCK85858.1"/>
    </source>
</evidence>
<keyword evidence="3" id="KW-0046">Antibiotic resistance</keyword>
<evidence type="ECO:0000313" key="6">
    <source>
        <dbReference type="Proteomes" id="UP000294616"/>
    </source>
</evidence>
<dbReference type="Proteomes" id="UP000294616">
    <property type="component" value="Unassembled WGS sequence"/>
</dbReference>
<comment type="similarity">
    <text evidence="1">Belongs to the bleomycin resistance protein family.</text>
</comment>
<feature type="domain" description="VOC" evidence="4">
    <location>
        <begin position="4"/>
        <end position="114"/>
    </location>
</feature>
<reference evidence="5 6" key="1">
    <citation type="submission" date="2019-03" db="EMBL/GenBank/DDBJ databases">
        <title>Genomic Encyclopedia of Archaeal and Bacterial Type Strains, Phase II (KMG-II): from individual species to whole genera.</title>
        <authorList>
            <person name="Goeker M."/>
        </authorList>
    </citation>
    <scope>NUCLEOTIDE SEQUENCE [LARGE SCALE GENOMIC DNA]</scope>
    <source>
        <strain evidence="5 6">DSM 22554</strain>
    </source>
</reference>
<accession>A0A4R1M1K5</accession>
<keyword evidence="6" id="KW-1185">Reference proteome</keyword>
<evidence type="ECO:0000259" key="4">
    <source>
        <dbReference type="PROSITE" id="PS51819"/>
    </source>
</evidence>
<proteinExistence type="inferred from homology"/>
<dbReference type="RefSeq" id="WP_132222404.1">
    <property type="nucleotide sequence ID" value="NZ_SMGO01000001.1"/>
</dbReference>
<name>A0A4R1M1K5_9SPHI</name>
<dbReference type="SUPFAM" id="SSF54593">
    <property type="entry name" value="Glyoxalase/Bleomycin resistance protein/Dihydroxybiphenyl dioxygenase"/>
    <property type="match status" value="1"/>
</dbReference>
<dbReference type="AlphaFoldDB" id="A0A4R1M1K5"/>
<evidence type="ECO:0000256" key="3">
    <source>
        <dbReference type="ARBA" id="ARBA00023251"/>
    </source>
</evidence>
<dbReference type="OrthoDB" id="66829at2"/>
<evidence type="ECO:0000256" key="2">
    <source>
        <dbReference type="ARBA" id="ARBA00021572"/>
    </source>
</evidence>
<evidence type="ECO:0000256" key="1">
    <source>
        <dbReference type="ARBA" id="ARBA00011051"/>
    </source>
</evidence>
<dbReference type="InterPro" id="IPR037523">
    <property type="entry name" value="VOC_core"/>
</dbReference>
<dbReference type="PROSITE" id="PS51819">
    <property type="entry name" value="VOC"/>
    <property type="match status" value="1"/>
</dbReference>